<reference evidence="2 4" key="1">
    <citation type="submission" date="2016-10" db="EMBL/GenBank/DDBJ databases">
        <title>Genome sequence of Mycobacterium talmonii.</title>
        <authorList>
            <person name="Greninger A.L."/>
            <person name="Elliott B."/>
            <person name="Vasireddy S."/>
            <person name="Vasireddy R."/>
        </authorList>
    </citation>
    <scope>NUCLEOTIDE SEQUENCE [LARGE SCALE GENOMIC DNA]</scope>
    <source>
        <strain evidence="2">MO-5499</strain>
        <strain evidence="4">NE-TNMC-100812</strain>
    </source>
</reference>
<keyword evidence="4" id="KW-1185">Reference proteome</keyword>
<feature type="domain" description="DUF427" evidence="1">
    <location>
        <begin position="143"/>
        <end position="230"/>
    </location>
</feature>
<dbReference type="InterPro" id="IPR007361">
    <property type="entry name" value="DUF427"/>
</dbReference>
<dbReference type="PANTHER" id="PTHR34310:SF9">
    <property type="entry name" value="BLR5716 PROTEIN"/>
    <property type="match status" value="1"/>
</dbReference>
<reference evidence="3" key="3">
    <citation type="submission" date="2018-01" db="EMBL/GenBank/DDBJ databases">
        <authorList>
            <person name="Gaut B.S."/>
            <person name="Morton B.R."/>
            <person name="Clegg M.T."/>
            <person name="Duvall M.R."/>
        </authorList>
    </citation>
    <scope>NUCLEOTIDE SEQUENCE</scope>
    <source>
        <strain evidence="3">ATCC BAA-2683</strain>
    </source>
</reference>
<evidence type="ECO:0000313" key="3">
    <source>
        <dbReference type="EMBL" id="PQM45987.1"/>
    </source>
</evidence>
<accession>A0A1S1NSI3</accession>
<dbReference type="RefSeq" id="WP_071019759.1">
    <property type="nucleotide sequence ID" value="NZ_MLQM01000002.1"/>
</dbReference>
<sequence>MGTRMRDLLGDVLGSLRYERTDKRLRAYLAGEPVADTTDGRLVWEPGRVVPGYAVPVADVAARLEPAAGDAAPSHSCAGSGFDVIAGEARRVAAAFRPNDPDLADHVILEFGAFEWREEDEPVVAHPHDPYHRIDILASSRRVRVELDGRVLAESSRPLLLFETGLPVRFYLPRADIAVDLQPSDTVTYCAYKGRAAYFAVPGGPPDLAWSYPHPLREAEPVRDRVAFFDERVDTIVDGEHRPRPVTPWSR</sequence>
<comment type="caution">
    <text evidence="2">The sequence shown here is derived from an EMBL/GenBank/DDBJ whole genome shotgun (WGS) entry which is preliminary data.</text>
</comment>
<dbReference type="Gene3D" id="2.170.150.40">
    <property type="entry name" value="Domain of unknown function (DUF427)"/>
    <property type="match status" value="2"/>
</dbReference>
<evidence type="ECO:0000313" key="5">
    <source>
        <dbReference type="Proteomes" id="UP000238296"/>
    </source>
</evidence>
<dbReference type="Pfam" id="PF04248">
    <property type="entry name" value="NTP_transf_9"/>
    <property type="match status" value="1"/>
</dbReference>
<dbReference type="PANTHER" id="PTHR34310">
    <property type="entry name" value="DUF427 DOMAIN PROTEIN (AFU_ORTHOLOGUE AFUA_3G02220)"/>
    <property type="match status" value="1"/>
</dbReference>
<reference evidence="3 5" key="2">
    <citation type="journal article" date="2017" name="Int. J. Syst. Evol. Microbiol.">
        <title>Mycobacterium talmoniae sp. nov., a slowly growing mycobacterium isolated from human respiratory samples.</title>
        <authorList>
            <person name="Davidson R.M."/>
            <person name="DeGroote M.A."/>
            <person name="Marola J.L."/>
            <person name="Buss S."/>
            <person name="Jones V."/>
            <person name="McNeil M.R."/>
            <person name="Freifeld A.G."/>
            <person name="Elaine Epperson L."/>
            <person name="Hasan N.A."/>
            <person name="Jackson M."/>
            <person name="Iwen P.C."/>
            <person name="Salfinger M."/>
            <person name="Strong M."/>
        </authorList>
    </citation>
    <scope>NUCLEOTIDE SEQUENCE [LARGE SCALE GENOMIC DNA]</scope>
    <source>
        <strain evidence="3 5">ATCC BAA-2683</strain>
    </source>
</reference>
<protein>
    <recommendedName>
        <fullName evidence="1">DUF427 domain-containing protein</fullName>
    </recommendedName>
</protein>
<dbReference type="Proteomes" id="UP000238296">
    <property type="component" value="Unassembled WGS sequence"/>
</dbReference>
<dbReference type="Proteomes" id="UP000179734">
    <property type="component" value="Unassembled WGS sequence"/>
</dbReference>
<evidence type="ECO:0000313" key="4">
    <source>
        <dbReference type="Proteomes" id="UP000179734"/>
    </source>
</evidence>
<organism evidence="2 4">
    <name type="scientific">Mycobacterium talmoniae</name>
    <dbReference type="NCBI Taxonomy" id="1858794"/>
    <lineage>
        <taxon>Bacteria</taxon>
        <taxon>Bacillati</taxon>
        <taxon>Actinomycetota</taxon>
        <taxon>Actinomycetes</taxon>
        <taxon>Mycobacteriales</taxon>
        <taxon>Mycobacteriaceae</taxon>
        <taxon>Mycobacterium</taxon>
    </lineage>
</organism>
<evidence type="ECO:0000313" key="2">
    <source>
        <dbReference type="EMBL" id="OHV06787.1"/>
    </source>
</evidence>
<evidence type="ECO:0000259" key="1">
    <source>
        <dbReference type="Pfam" id="PF04248"/>
    </source>
</evidence>
<dbReference type="EMBL" id="PPEA01000561">
    <property type="protein sequence ID" value="PQM45987.1"/>
    <property type="molecule type" value="Genomic_DNA"/>
</dbReference>
<dbReference type="InterPro" id="IPR038694">
    <property type="entry name" value="DUF427_sf"/>
</dbReference>
<dbReference type="AlphaFoldDB" id="A0A1S1NSI3"/>
<gene>
    <name evidence="2" type="ORF">BKN37_00885</name>
    <name evidence="3" type="ORF">C1Y40_03847</name>
</gene>
<dbReference type="EMBL" id="MLQM01000002">
    <property type="protein sequence ID" value="OHV06787.1"/>
    <property type="molecule type" value="Genomic_DNA"/>
</dbReference>
<name>A0A1S1NSI3_9MYCO</name>
<proteinExistence type="predicted"/>